<evidence type="ECO:0000313" key="10">
    <source>
        <dbReference type="EMBL" id="MCL1125810.1"/>
    </source>
</evidence>
<keyword evidence="4 7" id="KW-0732">Signal</keyword>
<dbReference type="SUPFAM" id="SSF53187">
    <property type="entry name" value="Zn-dependent exopeptidases"/>
    <property type="match status" value="1"/>
</dbReference>
<keyword evidence="3" id="KW-0479">Metal-binding</keyword>
<evidence type="ECO:0000259" key="8">
    <source>
        <dbReference type="Pfam" id="PF04151"/>
    </source>
</evidence>
<name>A0ABT0LDT1_9GAMM</name>
<keyword evidence="1" id="KW-0031">Aminopeptidase</keyword>
<dbReference type="Gene3D" id="2.60.120.380">
    <property type="match status" value="2"/>
</dbReference>
<sequence>MKRVFTILLLGFSGSLLALNLHADELWITTDADALTVLKQVNATIQMPSSPDNLQHKMIAKISDKQVLTLSQLMHESHQRCGGFTVHDSEAEAYAASQLPVHSLAFNPPPINQAEKVHSALPLLSNASLLASISTLSAFDNRYYNSTQGVSAAQWVGDTWSQLSSNESWASMSYFPHASWSQDSVVLTLTGSEMPDDIIVIGGHLDSISNSGSGNNMQAPGADDNASGIATLTEVIRVFMTQGIQPKRTIKFMGYAAEEVGLRGSGEIASQASSDNDNVIAVMQLDMTGYIGSSEDIVFMDDYTDSGLNAYLMSLLDTYLPNVNYGSDSCGYGCSDHASWHNLGYPASMPFESRMNDYNNYIHTINDTEDKLDATGAHALNFAKLAIIFAIELGFNTEAGSDNSIPLENDVPVTNLSGAKDSEVNYVLSVPALANSVKISIAGGTGDADVYVKLGTRPTINDYDCRPYVGGNDESCNFTPDAAGDYYVMVRGYSSYSGMTLLGSYSEGNGGGDSGGWLDLSASTGEWLYYEITVPNGAQSLLVSTTGGSGDTDLYVRQVGQPDQSNYDCRPFKSGNEETCTINSPAAGTWYIGAHAYSSFATVDLSWKAQ</sequence>
<evidence type="ECO:0000256" key="6">
    <source>
        <dbReference type="ARBA" id="ARBA00022833"/>
    </source>
</evidence>
<evidence type="ECO:0000256" key="4">
    <source>
        <dbReference type="ARBA" id="ARBA00022729"/>
    </source>
</evidence>
<protein>
    <submittedName>
        <fullName evidence="10">M20/M25/M40 family metallo-hydrolase</fullName>
    </submittedName>
</protein>
<comment type="caution">
    <text evidence="10">The sequence shown here is derived from an EMBL/GenBank/DDBJ whole genome shotgun (WGS) entry which is preliminary data.</text>
</comment>
<evidence type="ECO:0000256" key="5">
    <source>
        <dbReference type="ARBA" id="ARBA00022801"/>
    </source>
</evidence>
<evidence type="ECO:0000256" key="7">
    <source>
        <dbReference type="SAM" id="SignalP"/>
    </source>
</evidence>
<gene>
    <name evidence="10" type="ORF">L2764_15355</name>
</gene>
<dbReference type="Proteomes" id="UP001203423">
    <property type="component" value="Unassembled WGS sequence"/>
</dbReference>
<keyword evidence="6" id="KW-0862">Zinc</keyword>
<feature type="domain" description="Peptidase C-terminal archaeal/bacterial" evidence="8">
    <location>
        <begin position="427"/>
        <end position="492"/>
    </location>
</feature>
<dbReference type="EMBL" id="JAKIKS010000062">
    <property type="protein sequence ID" value="MCL1125810.1"/>
    <property type="molecule type" value="Genomic_DNA"/>
</dbReference>
<dbReference type="InterPro" id="IPR007484">
    <property type="entry name" value="Peptidase_M28"/>
</dbReference>
<feature type="signal peptide" evidence="7">
    <location>
        <begin position="1"/>
        <end position="23"/>
    </location>
</feature>
<keyword evidence="11" id="KW-1185">Reference proteome</keyword>
<dbReference type="InterPro" id="IPR045175">
    <property type="entry name" value="M28_fam"/>
</dbReference>
<dbReference type="RefSeq" id="WP_248941144.1">
    <property type="nucleotide sequence ID" value="NZ_JAKIKS010000062.1"/>
</dbReference>
<dbReference type="Pfam" id="PF04151">
    <property type="entry name" value="PPC"/>
    <property type="match status" value="2"/>
</dbReference>
<dbReference type="InterPro" id="IPR007280">
    <property type="entry name" value="Peptidase_C_arc/bac"/>
</dbReference>
<accession>A0ABT0LDT1</accession>
<keyword evidence="2" id="KW-0645">Protease</keyword>
<evidence type="ECO:0000256" key="3">
    <source>
        <dbReference type="ARBA" id="ARBA00022723"/>
    </source>
</evidence>
<reference evidence="10 11" key="1">
    <citation type="submission" date="2022-01" db="EMBL/GenBank/DDBJ databases">
        <title>Whole genome-based taxonomy of the Shewanellaceae.</title>
        <authorList>
            <person name="Martin-Rodriguez A.J."/>
        </authorList>
    </citation>
    <scope>NUCLEOTIDE SEQUENCE [LARGE SCALE GENOMIC DNA]</scope>
    <source>
        <strain evidence="10 11">DSM 17177</strain>
    </source>
</reference>
<evidence type="ECO:0000256" key="2">
    <source>
        <dbReference type="ARBA" id="ARBA00022670"/>
    </source>
</evidence>
<feature type="domain" description="Peptidase M28" evidence="9">
    <location>
        <begin position="185"/>
        <end position="384"/>
    </location>
</feature>
<dbReference type="Gene3D" id="3.40.630.10">
    <property type="entry name" value="Zn peptidases"/>
    <property type="match status" value="1"/>
</dbReference>
<feature type="chain" id="PRO_5047214471" evidence="7">
    <location>
        <begin position="24"/>
        <end position="610"/>
    </location>
</feature>
<evidence type="ECO:0000259" key="9">
    <source>
        <dbReference type="Pfam" id="PF04389"/>
    </source>
</evidence>
<proteinExistence type="predicted"/>
<evidence type="ECO:0000313" key="11">
    <source>
        <dbReference type="Proteomes" id="UP001203423"/>
    </source>
</evidence>
<dbReference type="PANTHER" id="PTHR12147">
    <property type="entry name" value="METALLOPEPTIDASE M28 FAMILY MEMBER"/>
    <property type="match status" value="1"/>
</dbReference>
<dbReference type="Pfam" id="PF04389">
    <property type="entry name" value="Peptidase_M28"/>
    <property type="match status" value="1"/>
</dbReference>
<feature type="domain" description="Peptidase C-terminal archaeal/bacterial" evidence="8">
    <location>
        <begin position="529"/>
        <end position="594"/>
    </location>
</feature>
<evidence type="ECO:0000256" key="1">
    <source>
        <dbReference type="ARBA" id="ARBA00022438"/>
    </source>
</evidence>
<organism evidence="10 11">
    <name type="scientific">Shewanella surugensis</name>
    <dbReference type="NCBI Taxonomy" id="212020"/>
    <lineage>
        <taxon>Bacteria</taxon>
        <taxon>Pseudomonadati</taxon>
        <taxon>Pseudomonadota</taxon>
        <taxon>Gammaproteobacteria</taxon>
        <taxon>Alteromonadales</taxon>
        <taxon>Shewanellaceae</taxon>
        <taxon>Shewanella</taxon>
    </lineage>
</organism>
<dbReference type="PANTHER" id="PTHR12147:SF56">
    <property type="entry name" value="AMINOPEPTIDASE YDR415C-RELATED"/>
    <property type="match status" value="1"/>
</dbReference>
<keyword evidence="5" id="KW-0378">Hydrolase</keyword>